<organism evidence="1 2">
    <name type="scientific">Paracoccus denitrificans</name>
    <dbReference type="NCBI Taxonomy" id="266"/>
    <lineage>
        <taxon>Bacteria</taxon>
        <taxon>Pseudomonadati</taxon>
        <taxon>Pseudomonadota</taxon>
        <taxon>Alphaproteobacteria</taxon>
        <taxon>Rhodobacterales</taxon>
        <taxon>Paracoccaceae</taxon>
        <taxon>Paracoccus</taxon>
    </lineage>
</organism>
<dbReference type="InterPro" id="IPR045519">
    <property type="entry name" value="DUF6476"/>
</dbReference>
<comment type="caution">
    <text evidence="1">The sequence shown here is derived from an EMBL/GenBank/DDBJ whole genome shotgun (WGS) entry which is preliminary data.</text>
</comment>
<gene>
    <name evidence="1" type="ORF">DI616_05315</name>
</gene>
<dbReference type="EMBL" id="VAFL01000003">
    <property type="protein sequence ID" value="TKW67866.1"/>
    <property type="molecule type" value="Genomic_DNA"/>
</dbReference>
<accession>A0A533I8R9</accession>
<sequence length="73" mass="7812">MVLGIAAIVIMLWQLMNSPPLRALPANVQLPEGARAAAVTFADERLIVVTQAGDVLVYDADGTLTQRIVLDQP</sequence>
<name>A0A533I8R9_PARDE</name>
<proteinExistence type="predicted"/>
<reference evidence="1 2" key="1">
    <citation type="journal article" date="2017" name="Nat. Commun.">
        <title>In situ click chemistry generation of cyclooxygenase-2 inhibitors.</title>
        <authorList>
            <person name="Bhardwaj A."/>
            <person name="Kaur J."/>
            <person name="Wuest M."/>
            <person name="Wuest F."/>
        </authorList>
    </citation>
    <scope>NUCLEOTIDE SEQUENCE [LARGE SCALE GENOMIC DNA]</scope>
    <source>
        <strain evidence="1">S2_012_000_R3_94</strain>
    </source>
</reference>
<evidence type="ECO:0000313" key="2">
    <source>
        <dbReference type="Proteomes" id="UP000315344"/>
    </source>
</evidence>
<dbReference type="Proteomes" id="UP000315344">
    <property type="component" value="Unassembled WGS sequence"/>
</dbReference>
<protein>
    <submittedName>
        <fullName evidence="1">Uncharacterized protein</fullName>
    </submittedName>
</protein>
<dbReference type="Pfam" id="PF20082">
    <property type="entry name" value="DUF6476"/>
    <property type="match status" value="1"/>
</dbReference>
<evidence type="ECO:0000313" key="1">
    <source>
        <dbReference type="EMBL" id="TKW67866.1"/>
    </source>
</evidence>
<dbReference type="AlphaFoldDB" id="A0A533I8R9"/>